<dbReference type="PROSITE" id="PS50207">
    <property type="entry name" value="CASPASE_P10"/>
    <property type="match status" value="1"/>
</dbReference>
<evidence type="ECO:0000313" key="8">
    <source>
        <dbReference type="EMBL" id="CAL4087714.1"/>
    </source>
</evidence>
<dbReference type="InterPro" id="IPR001309">
    <property type="entry name" value="Pept_C14_p20"/>
</dbReference>
<organism evidence="8 9">
    <name type="scientific">Meganyctiphanes norvegica</name>
    <name type="common">Northern krill</name>
    <name type="synonym">Thysanopoda norvegica</name>
    <dbReference type="NCBI Taxonomy" id="48144"/>
    <lineage>
        <taxon>Eukaryota</taxon>
        <taxon>Metazoa</taxon>
        <taxon>Ecdysozoa</taxon>
        <taxon>Arthropoda</taxon>
        <taxon>Crustacea</taxon>
        <taxon>Multicrustacea</taxon>
        <taxon>Malacostraca</taxon>
        <taxon>Eumalacostraca</taxon>
        <taxon>Eucarida</taxon>
        <taxon>Euphausiacea</taxon>
        <taxon>Euphausiidae</taxon>
        <taxon>Meganyctiphanes</taxon>
    </lineage>
</organism>
<dbReference type="Proteomes" id="UP001497623">
    <property type="component" value="Unassembled WGS sequence"/>
</dbReference>
<reference evidence="8 9" key="1">
    <citation type="submission" date="2024-05" db="EMBL/GenBank/DDBJ databases">
        <authorList>
            <person name="Wallberg A."/>
        </authorList>
    </citation>
    <scope>NUCLEOTIDE SEQUENCE [LARGE SCALE GENOMIC DNA]</scope>
</reference>
<evidence type="ECO:0000256" key="1">
    <source>
        <dbReference type="ARBA" id="ARBA00010134"/>
    </source>
</evidence>
<dbReference type="PANTHER" id="PTHR47901:SF8">
    <property type="entry name" value="CASPASE-3"/>
    <property type="match status" value="1"/>
</dbReference>
<evidence type="ECO:0000259" key="6">
    <source>
        <dbReference type="PROSITE" id="PS50207"/>
    </source>
</evidence>
<gene>
    <name evidence="8" type="ORF">MNOR_LOCUS13288</name>
</gene>
<keyword evidence="4" id="KW-0378">Hydrolase</keyword>
<dbReference type="EMBL" id="CAXKWB010007552">
    <property type="protein sequence ID" value="CAL4087714.1"/>
    <property type="molecule type" value="Genomic_DNA"/>
</dbReference>
<feature type="domain" description="Caspase family p10" evidence="6">
    <location>
        <begin position="216"/>
        <end position="304"/>
    </location>
</feature>
<dbReference type="GO" id="GO:0006915">
    <property type="term" value="P:apoptotic process"/>
    <property type="evidence" value="ECO:0007669"/>
    <property type="project" value="UniProtKB-KW"/>
</dbReference>
<proteinExistence type="inferred from homology"/>
<dbReference type="AlphaFoldDB" id="A0AAV2QMP9"/>
<dbReference type="GO" id="GO:0004197">
    <property type="term" value="F:cysteine-type endopeptidase activity"/>
    <property type="evidence" value="ECO:0007669"/>
    <property type="project" value="InterPro"/>
</dbReference>
<name>A0AAV2QMP9_MEGNR</name>
<evidence type="ECO:0000259" key="7">
    <source>
        <dbReference type="PROSITE" id="PS50208"/>
    </source>
</evidence>
<dbReference type="InterPro" id="IPR011600">
    <property type="entry name" value="Pept_C14_caspase"/>
</dbReference>
<dbReference type="InterPro" id="IPR002398">
    <property type="entry name" value="Pept_C14"/>
</dbReference>
<dbReference type="InterPro" id="IPR015917">
    <property type="entry name" value="Pept_C14A"/>
</dbReference>
<evidence type="ECO:0008006" key="10">
    <source>
        <dbReference type="Google" id="ProtNLM"/>
    </source>
</evidence>
<dbReference type="InterPro" id="IPR029030">
    <property type="entry name" value="Caspase-like_dom_sf"/>
</dbReference>
<sequence>MDDIHFGNRQTVENPVDIPKAHEPLIISVTPAGEFYGLHKDSPDLRYQNSSLPRGLVFMANYREFDNKQELKTRRGSEKDVENLTLLFNGMGYKIPRQHINMTRSETTAAIKHFKKDPELKNVDSCIVIIMSHGCDEKSFYTKDHETMQIDDIVRKFSNSYCPVLIGKPKIFIFQYCRGKLEDTGVVNHVQSVVNNMPQQNKMQIETDAASADVTGVNRDASYTDMFIIFSTIEGFVSFRHPEHGSWLIESICDIFMKNAFEMNLNDLMMMVSQKVRNKYKENGKMQVCERVMRGFDRHFYFNPRPLRD</sequence>
<dbReference type="PROSITE" id="PS50208">
    <property type="entry name" value="CASPASE_P20"/>
    <property type="match status" value="1"/>
</dbReference>
<comment type="caution">
    <text evidence="8">The sequence shown here is derived from an EMBL/GenBank/DDBJ whole genome shotgun (WGS) entry which is preliminary data.</text>
</comment>
<dbReference type="SUPFAM" id="SSF52129">
    <property type="entry name" value="Caspase-like"/>
    <property type="match status" value="1"/>
</dbReference>
<dbReference type="Gene3D" id="3.40.50.1460">
    <property type="match status" value="1"/>
</dbReference>
<keyword evidence="9" id="KW-1185">Reference proteome</keyword>
<dbReference type="Pfam" id="PF00656">
    <property type="entry name" value="Peptidase_C14"/>
    <property type="match status" value="1"/>
</dbReference>
<evidence type="ECO:0000313" key="9">
    <source>
        <dbReference type="Proteomes" id="UP001497623"/>
    </source>
</evidence>
<dbReference type="PANTHER" id="PTHR47901">
    <property type="entry name" value="CASPASE RECRUITMENT DOMAIN-CONTAINING PROTEIN 18"/>
    <property type="match status" value="1"/>
</dbReference>
<dbReference type="GO" id="GO:0006508">
    <property type="term" value="P:proteolysis"/>
    <property type="evidence" value="ECO:0007669"/>
    <property type="project" value="UniProtKB-KW"/>
</dbReference>
<feature type="non-terminal residue" evidence="8">
    <location>
        <position position="309"/>
    </location>
</feature>
<feature type="domain" description="Caspase family p20" evidence="7">
    <location>
        <begin position="53"/>
        <end position="181"/>
    </location>
</feature>
<accession>A0AAV2QMP9</accession>
<evidence type="ECO:0000256" key="2">
    <source>
        <dbReference type="ARBA" id="ARBA00022670"/>
    </source>
</evidence>
<dbReference type="InterPro" id="IPR002138">
    <property type="entry name" value="Pept_C14_p10"/>
</dbReference>
<protein>
    <recommendedName>
        <fullName evidence="10">Caspase-3</fullName>
    </recommendedName>
</protein>
<comment type="similarity">
    <text evidence="1 5">Belongs to the peptidase C14A family.</text>
</comment>
<evidence type="ECO:0000256" key="3">
    <source>
        <dbReference type="ARBA" id="ARBA00022703"/>
    </source>
</evidence>
<dbReference type="PRINTS" id="PR00376">
    <property type="entry name" value="IL1BCENZYME"/>
</dbReference>
<keyword evidence="2" id="KW-0645">Protease</keyword>
<keyword evidence="3" id="KW-0053">Apoptosis</keyword>
<evidence type="ECO:0000256" key="4">
    <source>
        <dbReference type="ARBA" id="ARBA00022801"/>
    </source>
</evidence>
<evidence type="ECO:0000256" key="5">
    <source>
        <dbReference type="RuleBase" id="RU003971"/>
    </source>
</evidence>
<dbReference type="SMART" id="SM00115">
    <property type="entry name" value="CASc"/>
    <property type="match status" value="1"/>
</dbReference>